<evidence type="ECO:0000256" key="2">
    <source>
        <dbReference type="SAM" id="Phobius"/>
    </source>
</evidence>
<dbReference type="Pfam" id="PF07811">
    <property type="entry name" value="TadE"/>
    <property type="match status" value="1"/>
</dbReference>
<dbReference type="EMBL" id="JACIJH010000002">
    <property type="protein sequence ID" value="MBB5705582.1"/>
    <property type="molecule type" value="Genomic_DNA"/>
</dbReference>
<keyword evidence="2" id="KW-1133">Transmembrane helix</keyword>
<evidence type="ECO:0000313" key="5">
    <source>
        <dbReference type="Proteomes" id="UP000537161"/>
    </source>
</evidence>
<gene>
    <name evidence="4" type="ORF">FHR21_000915</name>
</gene>
<sequence>MTRSISWLRRLGRSERGAAMIEFALTAPLFLLVLMGAFDYCWQMYAQQVLQGAVSKAGRDSTLEAYASNQSALDTIVREQVQQVFAHAEVKFTRKAYDRFDQVGVEERYTDANKNGSYDTGECYDDSNGNGQWDADRGRDGNGGADDVILYSASMTFDRVLPVWRMLGQPQSTTLTSTTVLRNQPFATGSDAPADTCA</sequence>
<comment type="caution">
    <text evidence="4">The sequence shown here is derived from an EMBL/GenBank/DDBJ whole genome shotgun (WGS) entry which is preliminary data.</text>
</comment>
<evidence type="ECO:0000259" key="3">
    <source>
        <dbReference type="Pfam" id="PF07811"/>
    </source>
</evidence>
<organism evidence="4 5">
    <name type="scientific">Sphingopyxis panaciterrulae</name>
    <dbReference type="NCBI Taxonomy" id="462372"/>
    <lineage>
        <taxon>Bacteria</taxon>
        <taxon>Pseudomonadati</taxon>
        <taxon>Pseudomonadota</taxon>
        <taxon>Alphaproteobacteria</taxon>
        <taxon>Sphingomonadales</taxon>
        <taxon>Sphingomonadaceae</taxon>
        <taxon>Sphingopyxis</taxon>
    </lineage>
</organism>
<dbReference type="Proteomes" id="UP000537161">
    <property type="component" value="Unassembled WGS sequence"/>
</dbReference>
<feature type="region of interest" description="Disordered" evidence="1">
    <location>
        <begin position="116"/>
        <end position="140"/>
    </location>
</feature>
<protein>
    <submittedName>
        <fullName evidence="4">Flp pilus assembly pilin Flp</fullName>
    </submittedName>
</protein>
<dbReference type="InterPro" id="IPR012495">
    <property type="entry name" value="TadE-like_dom"/>
</dbReference>
<evidence type="ECO:0000313" key="4">
    <source>
        <dbReference type="EMBL" id="MBB5705582.1"/>
    </source>
</evidence>
<keyword evidence="2" id="KW-0812">Transmembrane</keyword>
<dbReference type="AlphaFoldDB" id="A0A7W9EPI6"/>
<evidence type="ECO:0000256" key="1">
    <source>
        <dbReference type="SAM" id="MobiDB-lite"/>
    </source>
</evidence>
<feature type="transmembrane region" description="Helical" evidence="2">
    <location>
        <begin position="20"/>
        <end position="38"/>
    </location>
</feature>
<dbReference type="RefSeq" id="WP_184095782.1">
    <property type="nucleotide sequence ID" value="NZ_JACIJH010000002.1"/>
</dbReference>
<proteinExistence type="predicted"/>
<reference evidence="4 5" key="1">
    <citation type="submission" date="2020-08" db="EMBL/GenBank/DDBJ databases">
        <title>Genomic Encyclopedia of Type Strains, Phase IV (KMG-IV): sequencing the most valuable type-strain genomes for metagenomic binning, comparative biology and taxonomic classification.</title>
        <authorList>
            <person name="Goeker M."/>
        </authorList>
    </citation>
    <scope>NUCLEOTIDE SEQUENCE [LARGE SCALE GENOMIC DNA]</scope>
    <source>
        <strain evidence="4 5">DSM 27163</strain>
    </source>
</reference>
<accession>A0A7W9EPI6</accession>
<feature type="domain" description="TadE-like" evidence="3">
    <location>
        <begin position="17"/>
        <end position="59"/>
    </location>
</feature>
<keyword evidence="5" id="KW-1185">Reference proteome</keyword>
<name>A0A7W9EPI6_9SPHN</name>
<keyword evidence="2" id="KW-0472">Membrane</keyword>